<evidence type="ECO:0000313" key="3">
    <source>
        <dbReference type="Proteomes" id="UP001497516"/>
    </source>
</evidence>
<dbReference type="AlphaFoldDB" id="A0AAV2DX65"/>
<dbReference type="Proteomes" id="UP001497516">
    <property type="component" value="Chromosome 3"/>
</dbReference>
<organism evidence="1 3">
    <name type="scientific">Linum trigynum</name>
    <dbReference type="NCBI Taxonomy" id="586398"/>
    <lineage>
        <taxon>Eukaryota</taxon>
        <taxon>Viridiplantae</taxon>
        <taxon>Streptophyta</taxon>
        <taxon>Embryophyta</taxon>
        <taxon>Tracheophyta</taxon>
        <taxon>Spermatophyta</taxon>
        <taxon>Magnoliopsida</taxon>
        <taxon>eudicotyledons</taxon>
        <taxon>Gunneridae</taxon>
        <taxon>Pentapetalae</taxon>
        <taxon>rosids</taxon>
        <taxon>fabids</taxon>
        <taxon>Malpighiales</taxon>
        <taxon>Linaceae</taxon>
        <taxon>Linum</taxon>
    </lineage>
</organism>
<keyword evidence="3" id="KW-1185">Reference proteome</keyword>
<name>A0AAV2DX65_9ROSI</name>
<evidence type="ECO:0000313" key="1">
    <source>
        <dbReference type="EMBL" id="CAL1378129.1"/>
    </source>
</evidence>
<proteinExistence type="predicted"/>
<gene>
    <name evidence="1" type="ORF">LTRI10_LOCUS19732</name>
    <name evidence="2" type="ORF">LTRI10_LOCUS29637</name>
</gene>
<sequence length="84" mass="9044">MALQLFCSECKLGARNPVSAIDRCLMAGKSGQYLSSLGAENGNGILRTEGNEITGAPRDVIHNSIASCGDDHALDYDLFTLRHY</sequence>
<evidence type="ECO:0000313" key="2">
    <source>
        <dbReference type="EMBL" id="CAL1388725.1"/>
    </source>
</evidence>
<reference evidence="1 3" key="1">
    <citation type="submission" date="2024-04" db="EMBL/GenBank/DDBJ databases">
        <authorList>
            <person name="Fracassetti M."/>
        </authorList>
    </citation>
    <scope>NUCLEOTIDE SEQUENCE [LARGE SCALE GENOMIC DNA]</scope>
</reference>
<dbReference type="Proteomes" id="UP001497516">
    <property type="component" value="Chromosome 5"/>
</dbReference>
<accession>A0AAV2DX65</accession>
<dbReference type="EMBL" id="OZ034816">
    <property type="protein sequence ID" value="CAL1378129.1"/>
    <property type="molecule type" value="Genomic_DNA"/>
</dbReference>
<dbReference type="EMBL" id="OZ034818">
    <property type="protein sequence ID" value="CAL1388725.1"/>
    <property type="molecule type" value="Genomic_DNA"/>
</dbReference>
<protein>
    <submittedName>
        <fullName evidence="1">Uncharacterized protein</fullName>
    </submittedName>
</protein>